<dbReference type="AlphaFoldDB" id="A0A011NPN6"/>
<feature type="compositionally biased region" description="Basic and acidic residues" evidence="1">
    <location>
        <begin position="1"/>
        <end position="25"/>
    </location>
</feature>
<reference evidence="2" key="1">
    <citation type="submission" date="2014-02" db="EMBL/GenBank/DDBJ databases">
        <title>Expanding our view of genomic diversity in Candidatus Accumulibacter clades.</title>
        <authorList>
            <person name="Skennerton C.T."/>
            <person name="Barr J.J."/>
            <person name="Slater F.R."/>
            <person name="Bond P.L."/>
            <person name="Tyson G.W."/>
        </authorList>
    </citation>
    <scope>NUCLEOTIDE SEQUENCE [LARGE SCALE GENOMIC DNA]</scope>
</reference>
<protein>
    <submittedName>
        <fullName evidence="2">Uncharacterized protein</fullName>
    </submittedName>
</protein>
<keyword evidence="3" id="KW-1185">Reference proteome</keyword>
<gene>
    <name evidence="2" type="ORF">AW08_02534</name>
</gene>
<accession>A0A011NPN6</accession>
<feature type="compositionally biased region" description="Basic and acidic residues" evidence="1">
    <location>
        <begin position="57"/>
        <end position="85"/>
    </location>
</feature>
<sequence length="320" mass="36247">MANDDPLHQHADQRRAEETDRDRRQQVPVERAGQVGTKDALHRPRRIGADHQQFAVRHVDHAHDAVGDRQAERREQQDRTERETGEGAAEIVGPGQTLLDRADRRAGSGAHGAVGLEPAVALLLRQRQEKLANAWITALAERAHRIQADFGVAGAEARLRPGELQAGPDRLVPFRRQCALEQRQHLRVGVLVDFLRRLPANLTLGREQTQRRQRGRQLAAHAVVDADRLDAVRRRRQLAVAGGVEDPTTLAEHHHALAGERQRIPGHRLEHRLRLFRRRLDQRRDGSDASIRVVVGERLEQLRINRRLRAGDAQQANRQQ</sequence>
<evidence type="ECO:0000313" key="3">
    <source>
        <dbReference type="Proteomes" id="UP000020218"/>
    </source>
</evidence>
<name>A0A011NPN6_9PROT</name>
<evidence type="ECO:0000313" key="2">
    <source>
        <dbReference type="EMBL" id="EXI66420.1"/>
    </source>
</evidence>
<evidence type="ECO:0000256" key="1">
    <source>
        <dbReference type="SAM" id="MobiDB-lite"/>
    </source>
</evidence>
<dbReference type="Proteomes" id="UP000020218">
    <property type="component" value="Unassembled WGS sequence"/>
</dbReference>
<dbReference type="EMBL" id="JFAX01000015">
    <property type="protein sequence ID" value="EXI66420.1"/>
    <property type="molecule type" value="Genomic_DNA"/>
</dbReference>
<comment type="caution">
    <text evidence="2">The sequence shown here is derived from an EMBL/GenBank/DDBJ whole genome shotgun (WGS) entry which is preliminary data.</text>
</comment>
<organism evidence="2 3">
    <name type="scientific">Candidatus Accumulibacter adjunctus</name>
    <dbReference type="NCBI Taxonomy" id="1454001"/>
    <lineage>
        <taxon>Bacteria</taxon>
        <taxon>Pseudomonadati</taxon>
        <taxon>Pseudomonadota</taxon>
        <taxon>Betaproteobacteria</taxon>
        <taxon>Candidatus Accumulibacter</taxon>
    </lineage>
</organism>
<feature type="region of interest" description="Disordered" evidence="1">
    <location>
        <begin position="1"/>
        <end position="97"/>
    </location>
</feature>
<proteinExistence type="predicted"/>